<dbReference type="EMBL" id="CP036279">
    <property type="protein sequence ID" value="QDU61390.1"/>
    <property type="molecule type" value="Genomic_DNA"/>
</dbReference>
<dbReference type="RefSeq" id="WP_145257989.1">
    <property type="nucleotide sequence ID" value="NZ_CP036279.1"/>
</dbReference>
<keyword evidence="2" id="KW-1185">Reference proteome</keyword>
<evidence type="ECO:0000313" key="1">
    <source>
        <dbReference type="EMBL" id="QDU61390.1"/>
    </source>
</evidence>
<dbReference type="SUPFAM" id="SSF141452">
    <property type="entry name" value="Hcp1-like"/>
    <property type="match status" value="1"/>
</dbReference>
<sequence length="79" mass="8863">MLTPKVEIELELKGGSFDYPKIESPEMTQLDPVLSFAKAPSSAANDRPTEEISLNYTKIEFEYKPQADNVDAFFAYGLD</sequence>
<proteinExistence type="predicted"/>
<dbReference type="InterPro" id="IPR036624">
    <property type="entry name" value="Hcp1-lik_sf"/>
</dbReference>
<organism evidence="1 2">
    <name type="scientific">Kolteria novifilia</name>
    <dbReference type="NCBI Taxonomy" id="2527975"/>
    <lineage>
        <taxon>Bacteria</taxon>
        <taxon>Pseudomonadati</taxon>
        <taxon>Planctomycetota</taxon>
        <taxon>Planctomycetia</taxon>
        <taxon>Kolteriales</taxon>
        <taxon>Kolteriaceae</taxon>
        <taxon>Kolteria</taxon>
    </lineage>
</organism>
<reference evidence="1 2" key="1">
    <citation type="submission" date="2019-02" db="EMBL/GenBank/DDBJ databases">
        <title>Deep-cultivation of Planctomycetes and their phenomic and genomic characterization uncovers novel biology.</title>
        <authorList>
            <person name="Wiegand S."/>
            <person name="Jogler M."/>
            <person name="Boedeker C."/>
            <person name="Pinto D."/>
            <person name="Vollmers J."/>
            <person name="Rivas-Marin E."/>
            <person name="Kohn T."/>
            <person name="Peeters S.H."/>
            <person name="Heuer A."/>
            <person name="Rast P."/>
            <person name="Oberbeckmann S."/>
            <person name="Bunk B."/>
            <person name="Jeske O."/>
            <person name="Meyerdierks A."/>
            <person name="Storesund J.E."/>
            <person name="Kallscheuer N."/>
            <person name="Luecker S."/>
            <person name="Lage O.M."/>
            <person name="Pohl T."/>
            <person name="Merkel B.J."/>
            <person name="Hornburger P."/>
            <person name="Mueller R.-W."/>
            <person name="Bruemmer F."/>
            <person name="Labrenz M."/>
            <person name="Spormann A.M."/>
            <person name="Op den Camp H."/>
            <person name="Overmann J."/>
            <person name="Amann R."/>
            <person name="Jetten M.S.M."/>
            <person name="Mascher T."/>
            <person name="Medema M.H."/>
            <person name="Devos D.P."/>
            <person name="Kaster A.-K."/>
            <person name="Ovreas L."/>
            <person name="Rohde M."/>
            <person name="Galperin M.Y."/>
            <person name="Jogler C."/>
        </authorList>
    </citation>
    <scope>NUCLEOTIDE SEQUENCE [LARGE SCALE GENOMIC DNA]</scope>
    <source>
        <strain evidence="1 2">Pan216</strain>
    </source>
</reference>
<accession>A0A518B319</accession>
<name>A0A518B319_9BACT</name>
<dbReference type="KEGG" id="knv:Pan216_22460"/>
<dbReference type="OrthoDB" id="4865570at2"/>
<dbReference type="AlphaFoldDB" id="A0A518B319"/>
<protein>
    <submittedName>
        <fullName evidence="1">Uncharacterized protein</fullName>
    </submittedName>
</protein>
<dbReference type="Proteomes" id="UP000317093">
    <property type="component" value="Chromosome"/>
</dbReference>
<dbReference type="Gene3D" id="2.30.110.20">
    <property type="entry name" value="Hcp1-like"/>
    <property type="match status" value="1"/>
</dbReference>
<evidence type="ECO:0000313" key="2">
    <source>
        <dbReference type="Proteomes" id="UP000317093"/>
    </source>
</evidence>
<gene>
    <name evidence="1" type="ORF">Pan216_22460</name>
</gene>